<evidence type="ECO:0000256" key="4">
    <source>
        <dbReference type="ARBA" id="ARBA00023002"/>
    </source>
</evidence>
<comment type="similarity">
    <text evidence="2">Belongs to the malic enzymes family.</text>
</comment>
<evidence type="ECO:0000313" key="11">
    <source>
        <dbReference type="Proteomes" id="UP000245133"/>
    </source>
</evidence>
<dbReference type="GO" id="GO:0051287">
    <property type="term" value="F:NAD binding"/>
    <property type="evidence" value="ECO:0007669"/>
    <property type="project" value="InterPro"/>
</dbReference>
<feature type="binding site" evidence="6">
    <location>
        <position position="282"/>
    </location>
    <ligand>
        <name>(S)-malate</name>
        <dbReference type="ChEBI" id="CHEBI:15589"/>
    </ligand>
</feature>
<dbReference type="SMART" id="SM01274">
    <property type="entry name" value="malic"/>
    <property type="match status" value="1"/>
</dbReference>
<dbReference type="GO" id="GO:0046872">
    <property type="term" value="F:metal ion binding"/>
    <property type="evidence" value="ECO:0007669"/>
    <property type="project" value="UniProtKB-KW"/>
</dbReference>
<dbReference type="InterPro" id="IPR037062">
    <property type="entry name" value="Malic_N_dom_sf"/>
</dbReference>
<dbReference type="GO" id="GO:0004470">
    <property type="term" value="F:malic enzyme activity"/>
    <property type="evidence" value="ECO:0007669"/>
    <property type="project" value="InterPro"/>
</dbReference>
<name>A0A2P2E2W3_9LEPT</name>
<dbReference type="Proteomes" id="UP000245133">
    <property type="component" value="Unassembled WGS sequence"/>
</dbReference>
<dbReference type="Gene3D" id="3.40.50.720">
    <property type="entry name" value="NAD(P)-binding Rossmann-like Domain"/>
    <property type="match status" value="1"/>
</dbReference>
<accession>A0A2P2E2W3</accession>
<evidence type="ECO:0000313" key="10">
    <source>
        <dbReference type="EMBL" id="GBF51201.1"/>
    </source>
</evidence>
<dbReference type="SUPFAM" id="SSF53223">
    <property type="entry name" value="Aminoacid dehydrogenase-like, N-terminal domain"/>
    <property type="match status" value="1"/>
</dbReference>
<feature type="binding site" evidence="7">
    <location>
        <position position="133"/>
    </location>
    <ligand>
        <name>a divalent metal cation</name>
        <dbReference type="ChEBI" id="CHEBI:60240"/>
    </ligand>
</feature>
<evidence type="ECO:0000256" key="2">
    <source>
        <dbReference type="ARBA" id="ARBA00008785"/>
    </source>
</evidence>
<evidence type="ECO:0000256" key="7">
    <source>
        <dbReference type="PIRSR" id="PIRSR000106-3"/>
    </source>
</evidence>
<feature type="binding site" evidence="7">
    <location>
        <position position="158"/>
    </location>
    <ligand>
        <name>a divalent metal cation</name>
        <dbReference type="ChEBI" id="CHEBI:60240"/>
    </ligand>
</feature>
<dbReference type="InterPro" id="IPR015884">
    <property type="entry name" value="Malic_enzyme_CS"/>
</dbReference>
<dbReference type="OrthoDB" id="9805787at2"/>
<evidence type="ECO:0000256" key="6">
    <source>
        <dbReference type="PIRSR" id="PIRSR000106-2"/>
    </source>
</evidence>
<feature type="binding site" evidence="6">
    <location>
        <position position="313"/>
    </location>
    <ligand>
        <name>(S)-malate</name>
        <dbReference type="ChEBI" id="CHEBI:15589"/>
    </ligand>
</feature>
<dbReference type="Pfam" id="PF00390">
    <property type="entry name" value="malic"/>
    <property type="match status" value="1"/>
</dbReference>
<keyword evidence="3 7" id="KW-0479">Metal-binding</keyword>
<dbReference type="EMBL" id="BFBB01000008">
    <property type="protein sequence ID" value="GBF51201.1"/>
    <property type="molecule type" value="Genomic_DNA"/>
</dbReference>
<dbReference type="FunFam" id="3.40.50.720:FF:000095">
    <property type="entry name" value="NADP-dependent malic enzyme"/>
    <property type="match status" value="1"/>
</dbReference>
<feature type="domain" description="Malic enzyme N-terminal" evidence="9">
    <location>
        <begin position="14"/>
        <end position="147"/>
    </location>
</feature>
<dbReference type="CDD" id="cd05311">
    <property type="entry name" value="NAD_bind_2_malic_enz"/>
    <property type="match status" value="1"/>
</dbReference>
<dbReference type="InterPro" id="IPR051674">
    <property type="entry name" value="Malate_Decarboxylase"/>
</dbReference>
<evidence type="ECO:0000256" key="5">
    <source>
        <dbReference type="PIRSR" id="PIRSR000106-1"/>
    </source>
</evidence>
<feature type="active site" description="Proton acceptor" evidence="5">
    <location>
        <position position="90"/>
    </location>
</feature>
<dbReference type="InterPro" id="IPR012302">
    <property type="entry name" value="Malic_NAD-bd"/>
</dbReference>
<gene>
    <name evidence="10" type="primary">sfcA</name>
    <name evidence="10" type="ORF">LPTSP4_27330</name>
</gene>
<dbReference type="Pfam" id="PF03949">
    <property type="entry name" value="Malic_M"/>
    <property type="match status" value="1"/>
</dbReference>
<feature type="domain" description="Malic enzyme NAD-binding" evidence="8">
    <location>
        <begin position="159"/>
        <end position="395"/>
    </location>
</feature>
<dbReference type="PIRSF" id="PIRSF000106">
    <property type="entry name" value="ME"/>
    <property type="match status" value="1"/>
</dbReference>
<dbReference type="Gene3D" id="3.40.50.10380">
    <property type="entry name" value="Malic enzyme, N-terminal domain"/>
    <property type="match status" value="1"/>
</dbReference>
<dbReference type="InterPro" id="IPR045213">
    <property type="entry name" value="Malic_NAD-bd_bact_type"/>
</dbReference>
<keyword evidence="11" id="KW-1185">Reference proteome</keyword>
<sequence length="430" mass="46785">MKHKALEYHSRFPKGKTKIVPTKPTENSEDLSLAYSPGVAYPCLEIEKEPSLVYEYTNKGNLVGIITNGTAVLGLGNIGAAAGKPVMEGKAVLFKKFAGIDVFDIEINETDPERFIQIVKSLEPTFGGINLEDIRAPECFHIERTLDANMAIPVFHDDQHGTAIICTAALLNSLELIGKKAENLKVVINGAGAAAISIAEMLTRIGVSHNNIYMVDSRGVINERRTGLHESKLPFVRKTDANTLEEIFPGTDLFIGVSVANVVSPQMLKTMAKNPIVFALANPDPEISYDLAVSTRDDLIMATGRSDFPNQVNNVLGFPFIFRGAMDVRAKIVNMEMKLAAAYALAELTKEPVPNEVAEAYGLSKIEFNKEYIIPKPLDARVLYHVAPAVAEAAVATGVAQAAYPGREAYRDILANIMAHQREKLIGAHS</sequence>
<feature type="active site" description="Proton donor" evidence="5">
    <location>
        <position position="35"/>
    </location>
</feature>
<dbReference type="InterPro" id="IPR001891">
    <property type="entry name" value="Malic_OxRdtase"/>
</dbReference>
<dbReference type="AlphaFoldDB" id="A0A2P2E2W3"/>
<dbReference type="FunFam" id="3.40.50.10380:FF:000003">
    <property type="entry name" value="NADP-dependent malic enzyme"/>
    <property type="match status" value="1"/>
</dbReference>
<comment type="caution">
    <text evidence="10">The sequence shown here is derived from an EMBL/GenBank/DDBJ whole genome shotgun (WGS) entry which is preliminary data.</text>
</comment>
<comment type="cofactor">
    <cofactor evidence="7">
        <name>Mg(2+)</name>
        <dbReference type="ChEBI" id="CHEBI:18420"/>
    </cofactor>
    <cofactor evidence="7">
        <name>Mn(2+)</name>
        <dbReference type="ChEBI" id="CHEBI:29035"/>
    </cofactor>
    <text evidence="7">Divalent metal cations. Prefers magnesium or manganese.</text>
</comment>
<dbReference type="RefSeq" id="WP_108977559.1">
    <property type="nucleotide sequence ID" value="NZ_BFBB01000008.1"/>
</dbReference>
<dbReference type="PROSITE" id="PS00331">
    <property type="entry name" value="MALIC_ENZYMES"/>
    <property type="match status" value="1"/>
</dbReference>
<comment type="cofactor">
    <cofactor evidence="1">
        <name>Mn(2+)</name>
        <dbReference type="ChEBI" id="CHEBI:29035"/>
    </cofactor>
</comment>
<organism evidence="10 11">
    <name type="scientific">Leptospira ryugenii</name>
    <dbReference type="NCBI Taxonomy" id="1917863"/>
    <lineage>
        <taxon>Bacteria</taxon>
        <taxon>Pseudomonadati</taxon>
        <taxon>Spirochaetota</taxon>
        <taxon>Spirochaetia</taxon>
        <taxon>Leptospirales</taxon>
        <taxon>Leptospiraceae</taxon>
        <taxon>Leptospira</taxon>
    </lineage>
</organism>
<evidence type="ECO:0000256" key="3">
    <source>
        <dbReference type="ARBA" id="ARBA00022723"/>
    </source>
</evidence>
<reference evidence="10 11" key="1">
    <citation type="submission" date="2018-02" db="EMBL/GenBank/DDBJ databases">
        <title>Novel Leptospira species isolated from soil and water in Japan.</title>
        <authorList>
            <person name="Nakao R."/>
            <person name="Masuzawa T."/>
        </authorList>
    </citation>
    <scope>NUCLEOTIDE SEQUENCE [LARGE SCALE GENOMIC DNA]</scope>
    <source>
        <strain evidence="10 11">YH101</strain>
    </source>
</reference>
<evidence type="ECO:0000259" key="8">
    <source>
        <dbReference type="SMART" id="SM00919"/>
    </source>
</evidence>
<proteinExistence type="inferred from homology"/>
<dbReference type="GO" id="GO:0016616">
    <property type="term" value="F:oxidoreductase activity, acting on the CH-OH group of donors, NAD or NADP as acceptor"/>
    <property type="evidence" value="ECO:0007669"/>
    <property type="project" value="InterPro"/>
</dbReference>
<dbReference type="InterPro" id="IPR012301">
    <property type="entry name" value="Malic_N_dom"/>
</dbReference>
<dbReference type="PANTHER" id="PTHR43237">
    <property type="entry name" value="NADP-DEPENDENT MALIC ENZYME"/>
    <property type="match status" value="1"/>
</dbReference>
<evidence type="ECO:0000256" key="1">
    <source>
        <dbReference type="ARBA" id="ARBA00001936"/>
    </source>
</evidence>
<evidence type="ECO:0000259" key="9">
    <source>
        <dbReference type="SMART" id="SM01274"/>
    </source>
</evidence>
<protein>
    <submittedName>
        <fullName evidence="10">Malate dehydrogenase</fullName>
    </submittedName>
</protein>
<dbReference type="PANTHER" id="PTHR43237:SF4">
    <property type="entry name" value="NADP-DEPENDENT MALIC ENZYME"/>
    <property type="match status" value="1"/>
</dbReference>
<keyword evidence="4" id="KW-0560">Oxidoreductase</keyword>
<dbReference type="SMART" id="SM00919">
    <property type="entry name" value="Malic_M"/>
    <property type="match status" value="1"/>
</dbReference>
<dbReference type="InterPro" id="IPR036291">
    <property type="entry name" value="NAD(P)-bd_dom_sf"/>
</dbReference>
<dbReference type="InterPro" id="IPR046346">
    <property type="entry name" value="Aminoacid_DH-like_N_sf"/>
</dbReference>
<dbReference type="SUPFAM" id="SSF51735">
    <property type="entry name" value="NAD(P)-binding Rossmann-fold domains"/>
    <property type="match status" value="1"/>
</dbReference>
<feature type="binding site" evidence="7">
    <location>
        <position position="132"/>
    </location>
    <ligand>
        <name>a divalent metal cation</name>
        <dbReference type="ChEBI" id="CHEBI:60240"/>
    </ligand>
</feature>